<name>A0A1H2DR95_9PROT</name>
<sequence length="459" mass="47936">MKLFKIKEITDIGKKVGFALVFVVTMMGLNMPSANAALAGKGLIHPVNHFPTWFSDSEGTTVQLCLDGDGATGMCFFDPVIPGNATSVATGFGAEAFWWSADAALTLAGGGRANLVLALEAAYGAGDPAPNDQFAFGRVRIRVDIPVAGEYKIWHPFLNEADGCQPEIYNATAGTRAINVTRDTGGAAPFETMLSGEVGPLLIWDPAIAPVAPVGYVGDPNVPHEVIGGHCGIDYFRIEGPVGVDLDGSGQNFVETHLFSVQGKIYDEANSPPGIEPVRTTYFRTTNVATGNTTARINSWVKAPTTASVEIGGIPQANQNGPMAFDGENTFFKRATLNAANGLSVPDQVTITARSATGLETVESVSVVDQVNITLATWTKATGVIRVVATSSDKINPIAGGTIPELTLHIGSATFPMPQVGVPGRYEVLLSGADAFLIPPARVTVTSSQGGSDTDGIAD</sequence>
<dbReference type="Proteomes" id="UP000182882">
    <property type="component" value="Unassembled WGS sequence"/>
</dbReference>
<keyword evidence="2" id="KW-1185">Reference proteome</keyword>
<dbReference type="EMBL" id="FNLN01000004">
    <property type="protein sequence ID" value="SDT85304.1"/>
    <property type="molecule type" value="Genomic_DNA"/>
</dbReference>
<evidence type="ECO:0000313" key="2">
    <source>
        <dbReference type="Proteomes" id="UP000182882"/>
    </source>
</evidence>
<organism evidence="1 2">
    <name type="scientific">Nitrosomonas ureae</name>
    <dbReference type="NCBI Taxonomy" id="44577"/>
    <lineage>
        <taxon>Bacteria</taxon>
        <taxon>Pseudomonadati</taxon>
        <taxon>Pseudomonadota</taxon>
        <taxon>Betaproteobacteria</taxon>
        <taxon>Nitrosomonadales</taxon>
        <taxon>Nitrosomonadaceae</taxon>
        <taxon>Nitrosomonas</taxon>
    </lineage>
</organism>
<accession>A0A1H2DR95</accession>
<reference evidence="2" key="1">
    <citation type="submission" date="2016-10" db="EMBL/GenBank/DDBJ databases">
        <authorList>
            <person name="Varghese N."/>
            <person name="Submissions S."/>
        </authorList>
    </citation>
    <scope>NUCLEOTIDE SEQUENCE [LARGE SCALE GENOMIC DNA]</scope>
    <source>
        <strain evidence="2">Nm10</strain>
    </source>
</reference>
<evidence type="ECO:0000313" key="1">
    <source>
        <dbReference type="EMBL" id="SDT85304.1"/>
    </source>
</evidence>
<gene>
    <name evidence="1" type="ORF">SAMN05216406_10462</name>
</gene>
<dbReference type="KEGG" id="nur:ATY38_02325"/>
<proteinExistence type="predicted"/>
<protein>
    <submittedName>
        <fullName evidence="1">Uncharacterized protein</fullName>
    </submittedName>
</protein>
<dbReference type="AlphaFoldDB" id="A0A1H2DR95"/>
<dbReference type="RefSeq" id="WP_062557870.1">
    <property type="nucleotide sequence ID" value="NZ_CP013341.1"/>
</dbReference>